<organism evidence="7 8">
    <name type="scientific">Marinigracilibium pacificum</name>
    <dbReference type="NCBI Taxonomy" id="2729599"/>
    <lineage>
        <taxon>Bacteria</taxon>
        <taxon>Pseudomonadati</taxon>
        <taxon>Bacteroidota</taxon>
        <taxon>Cytophagia</taxon>
        <taxon>Cytophagales</taxon>
        <taxon>Flammeovirgaceae</taxon>
        <taxon>Marinigracilibium</taxon>
    </lineage>
</organism>
<dbReference type="AlphaFoldDB" id="A0A848J4A2"/>
<dbReference type="Gene3D" id="1.25.40.10">
    <property type="entry name" value="Tetratricopeptide repeat domain"/>
    <property type="match status" value="1"/>
</dbReference>
<accession>A0A848J4A2</accession>
<keyword evidence="4" id="KW-0802">TPR repeat</keyword>
<feature type="domain" description="OmpA-like" evidence="6">
    <location>
        <begin position="531"/>
        <end position="645"/>
    </location>
</feature>
<dbReference type="InterPro" id="IPR011659">
    <property type="entry name" value="WD40"/>
</dbReference>
<dbReference type="InterPro" id="IPR011990">
    <property type="entry name" value="TPR-like_helical_dom_sf"/>
</dbReference>
<evidence type="ECO:0000256" key="5">
    <source>
        <dbReference type="PROSITE-ProRule" id="PRU00473"/>
    </source>
</evidence>
<gene>
    <name evidence="7" type="ORF">HH304_13145</name>
</gene>
<keyword evidence="8" id="KW-1185">Reference proteome</keyword>
<dbReference type="SUPFAM" id="SSF103088">
    <property type="entry name" value="OmpA-like"/>
    <property type="match status" value="1"/>
</dbReference>
<dbReference type="InterPro" id="IPR019734">
    <property type="entry name" value="TPR_rpt"/>
</dbReference>
<dbReference type="Gene3D" id="2.120.10.30">
    <property type="entry name" value="TolB, C-terminal domain"/>
    <property type="match status" value="1"/>
</dbReference>
<keyword evidence="2 5" id="KW-0472">Membrane</keyword>
<dbReference type="Pfam" id="PF14559">
    <property type="entry name" value="TPR_19"/>
    <property type="match status" value="1"/>
</dbReference>
<dbReference type="CDD" id="cd07185">
    <property type="entry name" value="OmpA_C-like"/>
    <property type="match status" value="1"/>
</dbReference>
<proteinExistence type="predicted"/>
<dbReference type="SUPFAM" id="SSF82171">
    <property type="entry name" value="DPP6 N-terminal domain-like"/>
    <property type="match status" value="2"/>
</dbReference>
<evidence type="ECO:0000256" key="4">
    <source>
        <dbReference type="PROSITE-ProRule" id="PRU00339"/>
    </source>
</evidence>
<dbReference type="RefSeq" id="WP_169682402.1">
    <property type="nucleotide sequence ID" value="NZ_JABBNU010000008.1"/>
</dbReference>
<reference evidence="7 8" key="1">
    <citation type="submission" date="2020-04" db="EMBL/GenBank/DDBJ databases">
        <title>Flammeovirgaceae bacterium KN852 isolated from deep sea.</title>
        <authorList>
            <person name="Zhang D.-C."/>
        </authorList>
    </citation>
    <scope>NUCLEOTIDE SEQUENCE [LARGE SCALE GENOMIC DNA]</scope>
    <source>
        <strain evidence="7 8">KN852</strain>
    </source>
</reference>
<dbReference type="InterPro" id="IPR006665">
    <property type="entry name" value="OmpA-like"/>
</dbReference>
<evidence type="ECO:0000256" key="2">
    <source>
        <dbReference type="ARBA" id="ARBA00023136"/>
    </source>
</evidence>
<dbReference type="CDD" id="cd15482">
    <property type="entry name" value="Sialidase_non-viral"/>
    <property type="match status" value="1"/>
</dbReference>
<evidence type="ECO:0000256" key="3">
    <source>
        <dbReference type="ARBA" id="ARBA00023237"/>
    </source>
</evidence>
<dbReference type="PANTHER" id="PTHR30329">
    <property type="entry name" value="STATOR ELEMENT OF FLAGELLAR MOTOR COMPLEX"/>
    <property type="match status" value="1"/>
</dbReference>
<dbReference type="PRINTS" id="PR01021">
    <property type="entry name" value="OMPADOMAIN"/>
</dbReference>
<comment type="subcellular location">
    <subcellularLocation>
        <location evidence="1">Cell outer membrane</location>
    </subcellularLocation>
</comment>
<dbReference type="SMART" id="SM00028">
    <property type="entry name" value="TPR"/>
    <property type="match status" value="3"/>
</dbReference>
<sequence>MSENSIFFVLALFICLSFTIQGQRGPASYSTKNKKAIEYFEASENYMVRRQYDQAIELLTQSLNKDDDFIEAHLRLGQCYQATSQTDLALQTFLTALALDENNNYPIIRLQLGELYFNNNKYNEAKKYYEEFIFSRPNQKLLGLAKQRLENTNYAIKFFEANKDTTDVEKVKLPDPLNNFQLQYFPALTADESQIFFTGRKGFYNYHDEDIYVSTKDSQGNWTEPVSVSENINSEKNEGTCSVSGDGRTIIYTYCHEREGFGGCDLYISYKEGDTWTEPANLGNRINSSAWESQPSLSADGRMLYFVSDRRPSFGGKDIYVSYRNSKGEWSLAETLGEPVNTKGDDSGPFIHANGRTLFYSTDGLEGFGKQDLYYSNLKDDGKWSNPKNLGWPINDSQDQPSIYITPDGRKGYFSSERRLNTYYEGYLYRYDFPVGKFQIEEARHLTGIVTDKYSEEPLKSVVSLIDLENGSLIQEVESDRFTGRYLIVIPEGKNYGLFTKAENYLYQSLSINLKDESINTFNRDIQLVPIKSGEYYRLGNVYFDFDDFKLKPESKPELDNIVSLLEENPDIKIQIEGHTDDKGEPSYNLSLSQKRARSVYDYLVNKGISESRLSSKGYGDSMPAVPNDSEKHRAENRRIVVRIL</sequence>
<dbReference type="SUPFAM" id="SSF48452">
    <property type="entry name" value="TPR-like"/>
    <property type="match status" value="1"/>
</dbReference>
<dbReference type="Proteomes" id="UP000559010">
    <property type="component" value="Unassembled WGS sequence"/>
</dbReference>
<dbReference type="InterPro" id="IPR006664">
    <property type="entry name" value="OMP_bac"/>
</dbReference>
<dbReference type="InterPro" id="IPR011042">
    <property type="entry name" value="6-blade_b-propeller_TolB-like"/>
</dbReference>
<comment type="caution">
    <text evidence="7">The sequence shown here is derived from an EMBL/GenBank/DDBJ whole genome shotgun (WGS) entry which is preliminary data.</text>
</comment>
<feature type="repeat" description="TPR" evidence="4">
    <location>
        <begin position="70"/>
        <end position="103"/>
    </location>
</feature>
<dbReference type="Gene3D" id="3.30.1330.60">
    <property type="entry name" value="OmpA-like domain"/>
    <property type="match status" value="1"/>
</dbReference>
<evidence type="ECO:0000256" key="1">
    <source>
        <dbReference type="ARBA" id="ARBA00004442"/>
    </source>
</evidence>
<dbReference type="PROSITE" id="PS50005">
    <property type="entry name" value="TPR"/>
    <property type="match status" value="2"/>
</dbReference>
<dbReference type="InterPro" id="IPR036737">
    <property type="entry name" value="OmpA-like_sf"/>
</dbReference>
<name>A0A848J4A2_9BACT</name>
<dbReference type="Pfam" id="PF00691">
    <property type="entry name" value="OmpA"/>
    <property type="match status" value="1"/>
</dbReference>
<dbReference type="Pfam" id="PF07676">
    <property type="entry name" value="PD40"/>
    <property type="match status" value="3"/>
</dbReference>
<dbReference type="InterPro" id="IPR050330">
    <property type="entry name" value="Bact_OuterMem_StrucFunc"/>
</dbReference>
<dbReference type="PANTHER" id="PTHR30329:SF21">
    <property type="entry name" value="LIPOPROTEIN YIAD-RELATED"/>
    <property type="match status" value="1"/>
</dbReference>
<dbReference type="GO" id="GO:0009279">
    <property type="term" value="C:cell outer membrane"/>
    <property type="evidence" value="ECO:0007669"/>
    <property type="project" value="UniProtKB-SubCell"/>
</dbReference>
<dbReference type="Pfam" id="PF13181">
    <property type="entry name" value="TPR_8"/>
    <property type="match status" value="1"/>
</dbReference>
<evidence type="ECO:0000259" key="6">
    <source>
        <dbReference type="PROSITE" id="PS51123"/>
    </source>
</evidence>
<evidence type="ECO:0000313" key="7">
    <source>
        <dbReference type="EMBL" id="NMM49350.1"/>
    </source>
</evidence>
<keyword evidence="3" id="KW-0998">Cell outer membrane</keyword>
<evidence type="ECO:0000313" key="8">
    <source>
        <dbReference type="Proteomes" id="UP000559010"/>
    </source>
</evidence>
<dbReference type="EMBL" id="JABBNU010000008">
    <property type="protein sequence ID" value="NMM49350.1"/>
    <property type="molecule type" value="Genomic_DNA"/>
</dbReference>
<feature type="repeat" description="TPR" evidence="4">
    <location>
        <begin position="106"/>
        <end position="139"/>
    </location>
</feature>
<dbReference type="PROSITE" id="PS51123">
    <property type="entry name" value="OMPA_2"/>
    <property type="match status" value="1"/>
</dbReference>
<protein>
    <submittedName>
        <fullName evidence="7">OmpA family protein</fullName>
    </submittedName>
</protein>